<evidence type="ECO:0000313" key="1">
    <source>
        <dbReference type="EMBL" id="KUM56250.1"/>
    </source>
</evidence>
<dbReference type="AlphaFoldDB" id="A0A101M9D7"/>
<comment type="caution">
    <text evidence="1">The sequence shown here is derived from an EMBL/GenBank/DDBJ whole genome shotgun (WGS) entry which is preliminary data.</text>
</comment>
<organism evidence="1 2">
    <name type="scientific">Penicillium freii</name>
    <dbReference type="NCBI Taxonomy" id="48697"/>
    <lineage>
        <taxon>Eukaryota</taxon>
        <taxon>Fungi</taxon>
        <taxon>Dikarya</taxon>
        <taxon>Ascomycota</taxon>
        <taxon>Pezizomycotina</taxon>
        <taxon>Eurotiomycetes</taxon>
        <taxon>Eurotiomycetidae</taxon>
        <taxon>Eurotiales</taxon>
        <taxon>Aspergillaceae</taxon>
        <taxon>Penicillium</taxon>
    </lineage>
</organism>
<evidence type="ECO:0000313" key="2">
    <source>
        <dbReference type="Proteomes" id="UP000055045"/>
    </source>
</evidence>
<dbReference type="OrthoDB" id="2117718at2759"/>
<sequence>MPSATSKTGFTLCCVWGADPTVKTPPGSLLEVDGETLEPVHMVGLQLYDFELFSLSPDMVRHIAACCRNDPRSVFLAHDKRILGIILQEFDGLVDRQRVLSPAQAQTLREHIIPTILPGTAEFRDLLCRTHTDPEIKDQYIIKPSRDARGTGILLGRNLSTEKWQSILISMDSQNIHSLATQYMLQPMLNLRSFEWFWDEERQIRKNRCVGTYYSVNGRFVGLGMWSTGAVSEDVISASTKDVISASTKDVTSVLAVVALVK</sequence>
<accession>A0A101M9D7</accession>
<proteinExistence type="predicted"/>
<protein>
    <recommendedName>
        <fullName evidence="3">ATP-grasp domain-containing protein</fullName>
    </recommendedName>
</protein>
<gene>
    <name evidence="1" type="ORF">ACN42_g10968</name>
</gene>
<reference evidence="1 2" key="1">
    <citation type="submission" date="2015-10" db="EMBL/GenBank/DDBJ databases">
        <title>Genome sequencing of Penicillium freii.</title>
        <authorList>
            <person name="Nguyen H.D."/>
            <person name="Visagie C.M."/>
            <person name="Seifert K.A."/>
        </authorList>
    </citation>
    <scope>NUCLEOTIDE SEQUENCE [LARGE SCALE GENOMIC DNA]</scope>
    <source>
        <strain evidence="1 2">DAOM 242723</strain>
    </source>
</reference>
<keyword evidence="2" id="KW-1185">Reference proteome</keyword>
<dbReference type="EMBL" id="LLXE01000520">
    <property type="protein sequence ID" value="KUM56250.1"/>
    <property type="molecule type" value="Genomic_DNA"/>
</dbReference>
<dbReference type="SUPFAM" id="SSF56059">
    <property type="entry name" value="Glutathione synthetase ATP-binding domain-like"/>
    <property type="match status" value="1"/>
</dbReference>
<evidence type="ECO:0008006" key="3">
    <source>
        <dbReference type="Google" id="ProtNLM"/>
    </source>
</evidence>
<name>A0A101M9D7_PENFR</name>
<dbReference type="STRING" id="48697.A0A101M9D7"/>
<dbReference type="Proteomes" id="UP000055045">
    <property type="component" value="Unassembled WGS sequence"/>
</dbReference>